<dbReference type="FunFam" id="3.30.420.10:FF:000021">
    <property type="entry name" value="RNA exonuclease 1 homolog"/>
    <property type="match status" value="1"/>
</dbReference>
<feature type="compositionally biased region" description="Basic and acidic residues" evidence="7">
    <location>
        <begin position="365"/>
        <end position="458"/>
    </location>
</feature>
<keyword evidence="4" id="KW-0378">Hydrolase</keyword>
<dbReference type="InterPro" id="IPR036397">
    <property type="entry name" value="RNaseH_sf"/>
</dbReference>
<feature type="compositionally biased region" description="Basic and acidic residues" evidence="7">
    <location>
        <begin position="464"/>
        <end position="489"/>
    </location>
</feature>
<dbReference type="Pfam" id="PF15870">
    <property type="entry name" value="EloA-BP1"/>
    <property type="match status" value="1"/>
</dbReference>
<accession>A0A6J1PF35</accession>
<dbReference type="SUPFAM" id="SSF53098">
    <property type="entry name" value="Ribonuclease H-like"/>
    <property type="match status" value="1"/>
</dbReference>
<dbReference type="PANTHER" id="PTHR12801">
    <property type="entry name" value="RNA EXONUCLEASE REXO1 / RECO3 FAMILY MEMBER-RELATED"/>
    <property type="match status" value="1"/>
</dbReference>
<dbReference type="AlphaFoldDB" id="A0A6J1PF35"/>
<evidence type="ECO:0000259" key="8">
    <source>
        <dbReference type="SMART" id="SM00479"/>
    </source>
</evidence>
<dbReference type="GeneID" id="112452159"/>
<dbReference type="CDD" id="cd06145">
    <property type="entry name" value="REX1_like"/>
    <property type="match status" value="1"/>
</dbReference>
<feature type="compositionally biased region" description="Basic and acidic residues" evidence="7">
    <location>
        <begin position="532"/>
        <end position="561"/>
    </location>
</feature>
<feature type="region of interest" description="Disordered" evidence="7">
    <location>
        <begin position="305"/>
        <end position="578"/>
    </location>
</feature>
<keyword evidence="9" id="KW-1185">Reference proteome</keyword>
<evidence type="ECO:0000256" key="5">
    <source>
        <dbReference type="ARBA" id="ARBA00022839"/>
    </source>
</evidence>
<evidence type="ECO:0000256" key="6">
    <source>
        <dbReference type="ARBA" id="ARBA00023242"/>
    </source>
</evidence>
<keyword evidence="6" id="KW-0539">Nucleus</keyword>
<reference evidence="10" key="1">
    <citation type="submission" date="2025-08" db="UniProtKB">
        <authorList>
            <consortium name="RefSeq"/>
        </authorList>
    </citation>
    <scope>IDENTIFICATION</scope>
    <source>
        <tissue evidence="10">Whole body</tissue>
    </source>
</reference>
<dbReference type="RefSeq" id="XP_024868006.1">
    <property type="nucleotide sequence ID" value="XM_025012238.1"/>
</dbReference>
<dbReference type="GO" id="GO:0003676">
    <property type="term" value="F:nucleic acid binding"/>
    <property type="evidence" value="ECO:0007669"/>
    <property type="project" value="InterPro"/>
</dbReference>
<dbReference type="PANTHER" id="PTHR12801:SF115">
    <property type="entry name" value="FI18136P1-RELATED"/>
    <property type="match status" value="1"/>
</dbReference>
<evidence type="ECO:0000256" key="2">
    <source>
        <dbReference type="ARBA" id="ARBA00006357"/>
    </source>
</evidence>
<evidence type="ECO:0000313" key="9">
    <source>
        <dbReference type="Proteomes" id="UP000504618"/>
    </source>
</evidence>
<protein>
    <submittedName>
        <fullName evidence="10">RNA exonuclease 1 homolog</fullName>
    </submittedName>
</protein>
<dbReference type="InterPro" id="IPR012337">
    <property type="entry name" value="RNaseH-like_sf"/>
</dbReference>
<keyword evidence="5 10" id="KW-0269">Exonuclease</keyword>
<gene>
    <name evidence="10" type="primary">LOC112452159</name>
</gene>
<name>A0A6J1PF35_9HYME</name>
<comment type="similarity">
    <text evidence="2">Belongs to the REXO1/REXO3 family.</text>
</comment>
<dbReference type="InterPro" id="IPR034922">
    <property type="entry name" value="REX1-like_exo"/>
</dbReference>
<dbReference type="SMART" id="SM00479">
    <property type="entry name" value="EXOIII"/>
    <property type="match status" value="1"/>
</dbReference>
<dbReference type="GO" id="GO:0005634">
    <property type="term" value="C:nucleus"/>
    <property type="evidence" value="ECO:0007669"/>
    <property type="project" value="UniProtKB-SubCell"/>
</dbReference>
<dbReference type="InterPro" id="IPR047021">
    <property type="entry name" value="REXO1/3/4-like"/>
</dbReference>
<dbReference type="OrthoDB" id="16516at2759"/>
<dbReference type="Proteomes" id="UP000504618">
    <property type="component" value="Unplaced"/>
</dbReference>
<feature type="compositionally biased region" description="Basic and acidic residues" evidence="7">
    <location>
        <begin position="498"/>
        <end position="512"/>
    </location>
</feature>
<evidence type="ECO:0000256" key="1">
    <source>
        <dbReference type="ARBA" id="ARBA00004123"/>
    </source>
</evidence>
<dbReference type="InterPro" id="IPR013520">
    <property type="entry name" value="Ribonucl_H"/>
</dbReference>
<dbReference type="GO" id="GO:0004527">
    <property type="term" value="F:exonuclease activity"/>
    <property type="evidence" value="ECO:0007669"/>
    <property type="project" value="UniProtKB-KW"/>
</dbReference>
<feature type="compositionally biased region" description="Polar residues" evidence="7">
    <location>
        <begin position="646"/>
        <end position="656"/>
    </location>
</feature>
<keyword evidence="3" id="KW-0540">Nuclease</keyword>
<evidence type="ECO:0000256" key="4">
    <source>
        <dbReference type="ARBA" id="ARBA00022801"/>
    </source>
</evidence>
<feature type="compositionally biased region" description="Basic and acidic residues" evidence="7">
    <location>
        <begin position="334"/>
        <end position="358"/>
    </location>
</feature>
<dbReference type="Gene3D" id="3.30.420.10">
    <property type="entry name" value="Ribonuclease H-like superfamily/Ribonuclease H"/>
    <property type="match status" value="1"/>
</dbReference>
<evidence type="ECO:0000256" key="3">
    <source>
        <dbReference type="ARBA" id="ARBA00022722"/>
    </source>
</evidence>
<feature type="region of interest" description="Disordered" evidence="7">
    <location>
        <begin position="634"/>
        <end position="663"/>
    </location>
</feature>
<organism evidence="9 10">
    <name type="scientific">Temnothorax curvispinosus</name>
    <dbReference type="NCBI Taxonomy" id="300111"/>
    <lineage>
        <taxon>Eukaryota</taxon>
        <taxon>Metazoa</taxon>
        <taxon>Ecdysozoa</taxon>
        <taxon>Arthropoda</taxon>
        <taxon>Hexapoda</taxon>
        <taxon>Insecta</taxon>
        <taxon>Pterygota</taxon>
        <taxon>Neoptera</taxon>
        <taxon>Endopterygota</taxon>
        <taxon>Hymenoptera</taxon>
        <taxon>Apocrita</taxon>
        <taxon>Aculeata</taxon>
        <taxon>Formicoidea</taxon>
        <taxon>Formicidae</taxon>
        <taxon>Myrmicinae</taxon>
        <taxon>Temnothorax</taxon>
    </lineage>
</organism>
<proteinExistence type="inferred from homology"/>
<comment type="subcellular location">
    <subcellularLocation>
        <location evidence="1">Nucleus</location>
    </subcellularLocation>
</comment>
<feature type="domain" description="Exonuclease" evidence="8">
    <location>
        <begin position="1057"/>
        <end position="1216"/>
    </location>
</feature>
<sequence length="1218" mass="137170">MLPSTGYFKTINCPFYDGGSCDRPYCHFKHAKREDAGSAAGVAGVVEDQTAGQIQEDKSTGVVASAPDMLQHLVTEAVKKVLADQEVTDTEKVSQNIVSQVVEGLKPTLSSGSAAAIRNATPSIGKHVAIPTTITKPVACVYNPTPIAELKKRHIPVVSYMPTRESRVAVKRKFSPDSAKPWSSIVRESSSSQIMPEVTYKPTAIVNTTVQDEQSYVPTVKLDTFSSISYDDSNSNDYQSKFKEGYYPKSKKRREEYVPKKIKAPLKTVQQLNDATVSQYEADFDMIDEIITSNHATSVALGQAKASASEDSQDYSLDIEPRFSDDEPIEDISTDEHNVSVKESEQTEDINEKEKENLQHTGVDTADKQTSNKDNKIHTNHYDAKTGDIKSSDRSKQHKASDSKKLLERREDSVRQDTDKKKEKHKDYNKSKERDKRDRHSSDKRDKERSRHKSDSKDKHRSSSSRDKDKRRSSRDSKDSLHGSRDRSDSRKHRHTSPKKDRNDHHKSSSQRDKHKSSSNLFSSKSSKHTSSKSDRKRRSESSRRSSDSSRKSSKHKESSSERNSSNRSDSPVDSIHSFIDDHNEMTDEILELSDSDHDVQEECLRIFQEYQASDYPKLVSVKKSLREETENVEEVGKKRVAHPSAATSVTRQLGPSQPPKKLITPQQKMYERWRLMKQAAAEMAAEKATEKAAAGMKTQVTSKSADQSSSNVTQRVSVHKEHVESASSISNSDVLLNTNGRIRIAHVPYAKSLAMEKKKVIVTAGKSGDAKGVDNKTIAQTTKGGVRVAHIPQVVPQLVRPEPLQVATQKFPLNVRQYYINVMHDICVQIYTNNDDAAQRAVKEELACHERCKALAVYKNSCMLAAHRLRKEVDQSNLNEKFVGLSCGMVSHEAVLAGKSKGSWSVVRSKKNVTDFKGPALYNMLKKWIMSEQELRDNGFPRKHPDDTKGHAKVYVTNSRNQTILSKVPNERMCSRCGQAYMINKQGLAVRQQNCIYHWGRKFTVRGEGKYSCCQQYGSATGCCDAKTHVWDYTDYENLRGYVKTLSKDGPIDEQGVYALDCEMCYTTQGLELTRVTIIDEDCKVIYETLVKPQNPIIDYNTRFSGITEEDMKDVTTSILDVQATLLTMFSDKTILVGHSLESDFKALRLLHDTVVDTSVMFPHKNGYPQKRALRNLCSEYLRKIIQNDVSGHDSKEDAVSCMELIRWKVKEEAKLQ</sequence>
<evidence type="ECO:0000256" key="7">
    <source>
        <dbReference type="SAM" id="MobiDB-lite"/>
    </source>
</evidence>
<evidence type="ECO:0000313" key="10">
    <source>
        <dbReference type="RefSeq" id="XP_024868006.1"/>
    </source>
</evidence>
<dbReference type="InterPro" id="IPR031736">
    <property type="entry name" value="REXO1-like_dom"/>
</dbReference>